<name>A0A9D1DXM1_9FIRM</name>
<evidence type="ECO:0000256" key="5">
    <source>
        <dbReference type="ARBA" id="ARBA00022840"/>
    </source>
</evidence>
<dbReference type="InterPro" id="IPR029056">
    <property type="entry name" value="Ribokinase-like"/>
</dbReference>
<dbReference type="PRINTS" id="PR00990">
    <property type="entry name" value="RIBOKINASE"/>
</dbReference>
<evidence type="ECO:0000256" key="6">
    <source>
        <dbReference type="RuleBase" id="RU003704"/>
    </source>
</evidence>
<organism evidence="8 9">
    <name type="scientific">Candidatus Faecivivens stercoravium</name>
    <dbReference type="NCBI Taxonomy" id="2840803"/>
    <lineage>
        <taxon>Bacteria</taxon>
        <taxon>Bacillati</taxon>
        <taxon>Bacillota</taxon>
        <taxon>Clostridia</taxon>
        <taxon>Eubacteriales</taxon>
        <taxon>Oscillospiraceae</taxon>
        <taxon>Oscillospiraceae incertae sedis</taxon>
        <taxon>Candidatus Faecivivens</taxon>
    </lineage>
</organism>
<dbReference type="InterPro" id="IPR011611">
    <property type="entry name" value="PfkB_dom"/>
</dbReference>
<keyword evidence="3" id="KW-0547">Nucleotide-binding</keyword>
<proteinExistence type="inferred from homology"/>
<comment type="similarity">
    <text evidence="1 6">Belongs to the carbohydrate kinase PfkB family.</text>
</comment>
<dbReference type="CDD" id="cd01167">
    <property type="entry name" value="bac_FRK"/>
    <property type="match status" value="1"/>
</dbReference>
<dbReference type="InterPro" id="IPR002139">
    <property type="entry name" value="Ribo/fructo_kinase"/>
</dbReference>
<dbReference type="GO" id="GO:0008865">
    <property type="term" value="F:fructokinase activity"/>
    <property type="evidence" value="ECO:0007669"/>
    <property type="project" value="UniProtKB-ARBA"/>
</dbReference>
<keyword evidence="4 6" id="KW-0418">Kinase</keyword>
<dbReference type="GO" id="GO:0006000">
    <property type="term" value="P:fructose metabolic process"/>
    <property type="evidence" value="ECO:0007669"/>
    <property type="project" value="UniProtKB-ARBA"/>
</dbReference>
<evidence type="ECO:0000256" key="1">
    <source>
        <dbReference type="ARBA" id="ARBA00010688"/>
    </source>
</evidence>
<dbReference type="PROSITE" id="PS00584">
    <property type="entry name" value="PFKB_KINASES_2"/>
    <property type="match status" value="1"/>
</dbReference>
<dbReference type="Proteomes" id="UP000824241">
    <property type="component" value="Unassembled WGS sequence"/>
</dbReference>
<dbReference type="InterPro" id="IPR050306">
    <property type="entry name" value="PfkB_Carbo_kinase"/>
</dbReference>
<dbReference type="GO" id="GO:0005524">
    <property type="term" value="F:ATP binding"/>
    <property type="evidence" value="ECO:0007669"/>
    <property type="project" value="UniProtKB-KW"/>
</dbReference>
<dbReference type="Pfam" id="PF00294">
    <property type="entry name" value="PfkB"/>
    <property type="match status" value="1"/>
</dbReference>
<dbReference type="AlphaFoldDB" id="A0A9D1DXM1"/>
<evidence type="ECO:0000313" key="9">
    <source>
        <dbReference type="Proteomes" id="UP000824241"/>
    </source>
</evidence>
<keyword evidence="2 6" id="KW-0808">Transferase</keyword>
<dbReference type="Gene3D" id="3.40.1190.20">
    <property type="match status" value="1"/>
</dbReference>
<dbReference type="PANTHER" id="PTHR43085:SF1">
    <property type="entry name" value="PSEUDOURIDINE KINASE-RELATED"/>
    <property type="match status" value="1"/>
</dbReference>
<dbReference type="PANTHER" id="PTHR43085">
    <property type="entry name" value="HEXOKINASE FAMILY MEMBER"/>
    <property type="match status" value="1"/>
</dbReference>
<reference evidence="8" key="1">
    <citation type="submission" date="2020-10" db="EMBL/GenBank/DDBJ databases">
        <authorList>
            <person name="Gilroy R."/>
        </authorList>
    </citation>
    <scope>NUCLEOTIDE SEQUENCE</scope>
    <source>
        <strain evidence="8">CHK189-12415</strain>
    </source>
</reference>
<evidence type="ECO:0000256" key="2">
    <source>
        <dbReference type="ARBA" id="ARBA00022679"/>
    </source>
</evidence>
<comment type="caution">
    <text evidence="8">The sequence shown here is derived from an EMBL/GenBank/DDBJ whole genome shotgun (WGS) entry which is preliminary data.</text>
</comment>
<dbReference type="SUPFAM" id="SSF53613">
    <property type="entry name" value="Ribokinase-like"/>
    <property type="match status" value="1"/>
</dbReference>
<gene>
    <name evidence="8" type="ORF">IAB37_04410</name>
</gene>
<reference evidence="8" key="2">
    <citation type="journal article" date="2021" name="PeerJ">
        <title>Extensive microbial diversity within the chicken gut microbiome revealed by metagenomics and culture.</title>
        <authorList>
            <person name="Gilroy R."/>
            <person name="Ravi A."/>
            <person name="Getino M."/>
            <person name="Pursley I."/>
            <person name="Horton D.L."/>
            <person name="Alikhan N.F."/>
            <person name="Baker D."/>
            <person name="Gharbi K."/>
            <person name="Hall N."/>
            <person name="Watson M."/>
            <person name="Adriaenssens E.M."/>
            <person name="Foster-Nyarko E."/>
            <person name="Jarju S."/>
            <person name="Secka A."/>
            <person name="Antonio M."/>
            <person name="Oren A."/>
            <person name="Chaudhuri R.R."/>
            <person name="La Ragione R."/>
            <person name="Hildebrand F."/>
            <person name="Pallen M.J."/>
        </authorList>
    </citation>
    <scope>NUCLEOTIDE SEQUENCE</scope>
    <source>
        <strain evidence="8">CHK189-12415</strain>
    </source>
</reference>
<sequence length="322" mass="33561">MEKKYDLVAVGEVLIDMTETGKTEAGSSVFAANPGGAPANVAVAASKLGAKAAFIGRTGPDPLGEGLREVLEASGVDVSGMSVDKAVPTTIAMVSLDENGERDFTFLRNPGADITLSPEHLPREMIEGAKILHFGSVSLTAEPERSATLAAVEIAKQAGNLISYDPNYRPPLWPDEKTAVAEMKAAVPLCDILKVSDEEMVLLSGSGNLSQGSAALTEMGPFLVLITLGADGVFYRMGASTGHISGRQVTVADTNGAGDTFFGAVLCELAKLPDPEKVTVPELEKILRFANYAASVTTSRSGAIPAMPGRQEVEELLAEAGK</sequence>
<protein>
    <submittedName>
        <fullName evidence="8">Carbohydrate kinase</fullName>
    </submittedName>
</protein>
<evidence type="ECO:0000313" key="8">
    <source>
        <dbReference type="EMBL" id="HIR60798.1"/>
    </source>
</evidence>
<evidence type="ECO:0000259" key="7">
    <source>
        <dbReference type="Pfam" id="PF00294"/>
    </source>
</evidence>
<dbReference type="EMBL" id="DVHA01000143">
    <property type="protein sequence ID" value="HIR60798.1"/>
    <property type="molecule type" value="Genomic_DNA"/>
</dbReference>
<accession>A0A9D1DXM1</accession>
<evidence type="ECO:0000256" key="4">
    <source>
        <dbReference type="ARBA" id="ARBA00022777"/>
    </source>
</evidence>
<evidence type="ECO:0000256" key="3">
    <source>
        <dbReference type="ARBA" id="ARBA00022741"/>
    </source>
</evidence>
<feature type="domain" description="Carbohydrate kinase PfkB" evidence="7">
    <location>
        <begin position="6"/>
        <end position="308"/>
    </location>
</feature>
<dbReference type="InterPro" id="IPR002173">
    <property type="entry name" value="Carboh/pur_kinase_PfkB_CS"/>
</dbReference>
<keyword evidence="5" id="KW-0067">ATP-binding</keyword>